<feature type="domain" description="Radical SAM core" evidence="10">
    <location>
        <begin position="11"/>
        <end position="278"/>
    </location>
</feature>
<dbReference type="SUPFAM" id="SSF54862">
    <property type="entry name" value="4Fe-4S ferredoxins"/>
    <property type="match status" value="1"/>
</dbReference>
<gene>
    <name evidence="11" type="ORF">MR241_09390</name>
</gene>
<proteinExistence type="inferred from homology"/>
<dbReference type="PANTHER" id="PTHR30352">
    <property type="entry name" value="PYRUVATE FORMATE-LYASE-ACTIVATING ENZYME"/>
    <property type="match status" value="1"/>
</dbReference>
<dbReference type="InterPro" id="IPR001989">
    <property type="entry name" value="Radical_activat_CS"/>
</dbReference>
<evidence type="ECO:0000313" key="12">
    <source>
        <dbReference type="Proteomes" id="UP001139365"/>
    </source>
</evidence>
<evidence type="ECO:0000256" key="2">
    <source>
        <dbReference type="ARBA" id="ARBA00009777"/>
    </source>
</evidence>
<protein>
    <submittedName>
        <fullName evidence="11">Glycyl-radical enzyme activating protein</fullName>
    </submittedName>
</protein>
<dbReference type="InterPro" id="IPR034457">
    <property type="entry name" value="Organic_radical-activating"/>
</dbReference>
<dbReference type="InterPro" id="IPR012839">
    <property type="entry name" value="Organic_radical_activase"/>
</dbReference>
<dbReference type="SFLD" id="SFLDS00029">
    <property type="entry name" value="Radical_SAM"/>
    <property type="match status" value="1"/>
</dbReference>
<keyword evidence="7" id="KW-0408">Iron</keyword>
<dbReference type="EMBL" id="JALEMU010000156">
    <property type="protein sequence ID" value="MCI5756489.1"/>
    <property type="molecule type" value="Genomic_DNA"/>
</dbReference>
<dbReference type="SFLD" id="SFLDG01118">
    <property type="entry name" value="activating_enzymes__group_2"/>
    <property type="match status" value="1"/>
</dbReference>
<dbReference type="InterPro" id="IPR040074">
    <property type="entry name" value="BssD/PflA/YjjW"/>
</dbReference>
<keyword evidence="3" id="KW-0004">4Fe-4S</keyword>
<keyword evidence="6" id="KW-0560">Oxidoreductase</keyword>
<evidence type="ECO:0000256" key="6">
    <source>
        <dbReference type="ARBA" id="ARBA00023002"/>
    </source>
</evidence>
<dbReference type="NCBIfam" id="TIGR02494">
    <property type="entry name" value="PFLE_PFLC"/>
    <property type="match status" value="1"/>
</dbReference>
<accession>A0AAE3FII9</accession>
<evidence type="ECO:0000259" key="10">
    <source>
        <dbReference type="PROSITE" id="PS51918"/>
    </source>
</evidence>
<keyword evidence="5" id="KW-0479">Metal-binding</keyword>
<dbReference type="PANTHER" id="PTHR30352:SF4">
    <property type="entry name" value="PYRUVATE FORMATE-LYASE 2-ACTIVATING ENZYME"/>
    <property type="match status" value="1"/>
</dbReference>
<dbReference type="Proteomes" id="UP001139365">
    <property type="component" value="Unassembled WGS sequence"/>
</dbReference>
<evidence type="ECO:0000256" key="5">
    <source>
        <dbReference type="ARBA" id="ARBA00022723"/>
    </source>
</evidence>
<feature type="domain" description="4Fe-4S ferredoxin-type" evidence="9">
    <location>
        <begin position="61"/>
        <end position="89"/>
    </location>
</feature>
<evidence type="ECO:0000256" key="8">
    <source>
        <dbReference type="ARBA" id="ARBA00023014"/>
    </source>
</evidence>
<evidence type="ECO:0000256" key="3">
    <source>
        <dbReference type="ARBA" id="ARBA00022485"/>
    </source>
</evidence>
<evidence type="ECO:0000256" key="7">
    <source>
        <dbReference type="ARBA" id="ARBA00023004"/>
    </source>
</evidence>
<dbReference type="GO" id="GO:0016491">
    <property type="term" value="F:oxidoreductase activity"/>
    <property type="evidence" value="ECO:0007669"/>
    <property type="project" value="UniProtKB-KW"/>
</dbReference>
<evidence type="ECO:0000259" key="9">
    <source>
        <dbReference type="PROSITE" id="PS51379"/>
    </source>
</evidence>
<dbReference type="GO" id="GO:0051539">
    <property type="term" value="F:4 iron, 4 sulfur cluster binding"/>
    <property type="evidence" value="ECO:0007669"/>
    <property type="project" value="UniProtKB-KW"/>
</dbReference>
<dbReference type="Gene3D" id="3.20.20.70">
    <property type="entry name" value="Aldolase class I"/>
    <property type="match status" value="1"/>
</dbReference>
<organism evidence="11 12">
    <name type="scientific">Candidatus Colimorpha enterica</name>
    <dbReference type="NCBI Taxonomy" id="3083063"/>
    <lineage>
        <taxon>Bacteria</taxon>
        <taxon>Pseudomonadati</taxon>
        <taxon>Bacteroidota</taxon>
        <taxon>Bacteroidia</taxon>
        <taxon>Bacteroidales</taxon>
        <taxon>Candidatus Colimorpha</taxon>
    </lineage>
</organism>
<dbReference type="InterPro" id="IPR013785">
    <property type="entry name" value="Aldolase_TIM"/>
</dbReference>
<evidence type="ECO:0000313" key="11">
    <source>
        <dbReference type="EMBL" id="MCI5756489.1"/>
    </source>
</evidence>
<evidence type="ECO:0000256" key="4">
    <source>
        <dbReference type="ARBA" id="ARBA00022691"/>
    </source>
</evidence>
<dbReference type="CDD" id="cd01335">
    <property type="entry name" value="Radical_SAM"/>
    <property type="match status" value="1"/>
</dbReference>
<dbReference type="PROSITE" id="PS51379">
    <property type="entry name" value="4FE4S_FER_2"/>
    <property type="match status" value="1"/>
</dbReference>
<comment type="cofactor">
    <cofactor evidence="1">
        <name>[4Fe-4S] cluster</name>
        <dbReference type="ChEBI" id="CHEBI:49883"/>
    </cofactor>
</comment>
<dbReference type="PROSITE" id="PS01087">
    <property type="entry name" value="RADICAL_ACTIVATING"/>
    <property type="match status" value="1"/>
</dbReference>
<evidence type="ECO:0000256" key="1">
    <source>
        <dbReference type="ARBA" id="ARBA00001966"/>
    </source>
</evidence>
<dbReference type="Pfam" id="PF04055">
    <property type="entry name" value="Radical_SAM"/>
    <property type="match status" value="1"/>
</dbReference>
<dbReference type="InterPro" id="IPR058240">
    <property type="entry name" value="rSAM_sf"/>
</dbReference>
<dbReference type="AlphaFoldDB" id="A0AAE3FII9"/>
<dbReference type="GO" id="GO:0046872">
    <property type="term" value="F:metal ion binding"/>
    <property type="evidence" value="ECO:0007669"/>
    <property type="project" value="UniProtKB-KW"/>
</dbReference>
<dbReference type="PIRSF" id="PIRSF000371">
    <property type="entry name" value="PFL_act_enz"/>
    <property type="match status" value="1"/>
</dbReference>
<keyword evidence="4" id="KW-0949">S-adenosyl-L-methionine</keyword>
<reference evidence="11 12" key="1">
    <citation type="submission" date="2022-03" db="EMBL/GenBank/DDBJ databases">
        <title>Metagenome-assembled genomes from swine fecal metagenomes.</title>
        <authorList>
            <person name="Holman D.B."/>
            <person name="Kommadath A."/>
        </authorList>
    </citation>
    <scope>NUCLEOTIDE SEQUENCE [LARGE SCALE GENOMIC DNA]</scope>
    <source>
        <strain evidence="11">SUG147</strain>
    </source>
</reference>
<comment type="caution">
    <text evidence="11">The sequence shown here is derived from an EMBL/GenBank/DDBJ whole genome shotgun (WGS) entry which is preliminary data.</text>
</comment>
<dbReference type="SFLD" id="SFLDG01066">
    <property type="entry name" value="organic_radical-activating_enz"/>
    <property type="match status" value="1"/>
</dbReference>
<keyword evidence="8" id="KW-0411">Iron-sulfur</keyword>
<dbReference type="InterPro" id="IPR017896">
    <property type="entry name" value="4Fe4S_Fe-S-bd"/>
</dbReference>
<dbReference type="InterPro" id="IPR007197">
    <property type="entry name" value="rSAM"/>
</dbReference>
<comment type="similarity">
    <text evidence="2">Belongs to the organic radical-activating enzymes family.</text>
</comment>
<dbReference type="PROSITE" id="PS51918">
    <property type="entry name" value="RADICAL_SAM"/>
    <property type="match status" value="1"/>
</dbReference>
<dbReference type="SUPFAM" id="SSF102114">
    <property type="entry name" value="Radical SAM enzymes"/>
    <property type="match status" value="1"/>
</dbReference>
<sequence>MSDLVFDIKEFGLHDGAGLRTTVFLKGCPLSCEWCHNPEGQSFSREVSKNTEKCRHCGLCERKCSHPECRGLGVCLKICPNDCIRAVGEEMTPEGLAARIMKNRRFLKYGGVTFSGGEPACHPEFIKETVSLLDGMNTAIETCGYAQTETFLDLLSHIDCIFMDIKLIDDAAHIKYTGKSNRLILENARAIAGAGRNVTFRVPLVPTVTDTEENLDGIAEFLAPYRENISVELIPYNRLTGAKYRSLGREYRPSFDEKLPVSKNTALFEKRKIICRAF</sequence>
<name>A0AAE3FII9_9BACT</name>